<evidence type="ECO:0000259" key="7">
    <source>
        <dbReference type="Pfam" id="PF09335"/>
    </source>
</evidence>
<evidence type="ECO:0000256" key="4">
    <source>
        <dbReference type="ARBA" id="ARBA00022989"/>
    </source>
</evidence>
<sequence length="235" mass="25993">MKAETKIKVIIGILAVVLLGSIELFVPGFYADMVDLLGTGDVQHIAEVLQSYGAWAIVISFILDVIINIAGFLPSIFFSTANGLIFGLVPGILISWLAETVGVIISFMLMRYILRESAEKLIRKSQFLLKVDDFSSNNGLAVMLFARTIPYFPSGIITALGAISRISLRDYAIANLIGKFPSTALEVVVGHDAVMLHEHLDRLTIIIVVATVVYIIAWFAYKRWMKKREQAKDSE</sequence>
<comment type="similarity">
    <text evidence="6">Belongs to the TVP38/TMEM64 family.</text>
</comment>
<dbReference type="GO" id="GO:0005886">
    <property type="term" value="C:plasma membrane"/>
    <property type="evidence" value="ECO:0007669"/>
    <property type="project" value="UniProtKB-SubCell"/>
</dbReference>
<keyword evidence="3 6" id="KW-0812">Transmembrane</keyword>
<dbReference type="AlphaFoldDB" id="A0A380NH91"/>
<organism evidence="8 9">
    <name type="scientific">Veillonella criceti</name>
    <dbReference type="NCBI Taxonomy" id="103891"/>
    <lineage>
        <taxon>Bacteria</taxon>
        <taxon>Bacillati</taxon>
        <taxon>Bacillota</taxon>
        <taxon>Negativicutes</taxon>
        <taxon>Veillonellales</taxon>
        <taxon>Veillonellaceae</taxon>
        <taxon>Veillonella</taxon>
    </lineage>
</organism>
<feature type="transmembrane region" description="Helical" evidence="6">
    <location>
        <begin position="51"/>
        <end position="73"/>
    </location>
</feature>
<feature type="domain" description="VTT" evidence="7">
    <location>
        <begin position="73"/>
        <end position="191"/>
    </location>
</feature>
<gene>
    <name evidence="8" type="primary">ydjZ</name>
    <name evidence="8" type="ORF">NCTC12020_00254</name>
</gene>
<comment type="caution">
    <text evidence="6">Lacks conserved residue(s) required for the propagation of feature annotation.</text>
</comment>
<evidence type="ECO:0000256" key="2">
    <source>
        <dbReference type="ARBA" id="ARBA00022475"/>
    </source>
</evidence>
<feature type="transmembrane region" description="Helical" evidence="6">
    <location>
        <begin position="203"/>
        <end position="221"/>
    </location>
</feature>
<dbReference type="PANTHER" id="PTHR12677">
    <property type="entry name" value="GOLGI APPARATUS MEMBRANE PROTEIN TVP38-RELATED"/>
    <property type="match status" value="1"/>
</dbReference>
<evidence type="ECO:0000256" key="1">
    <source>
        <dbReference type="ARBA" id="ARBA00004651"/>
    </source>
</evidence>
<dbReference type="EMBL" id="UHIO01000001">
    <property type="protein sequence ID" value="SUP40265.1"/>
    <property type="molecule type" value="Genomic_DNA"/>
</dbReference>
<evidence type="ECO:0000313" key="9">
    <source>
        <dbReference type="Proteomes" id="UP000255367"/>
    </source>
</evidence>
<evidence type="ECO:0000313" key="8">
    <source>
        <dbReference type="EMBL" id="SUP40265.1"/>
    </source>
</evidence>
<keyword evidence="9" id="KW-1185">Reference proteome</keyword>
<feature type="transmembrane region" description="Helical" evidence="6">
    <location>
        <begin position="9"/>
        <end position="31"/>
    </location>
</feature>
<feature type="transmembrane region" description="Helical" evidence="6">
    <location>
        <begin position="85"/>
        <end position="114"/>
    </location>
</feature>
<dbReference type="InterPro" id="IPR015414">
    <property type="entry name" value="TMEM64"/>
</dbReference>
<protein>
    <recommendedName>
        <fullName evidence="6">TVP38/TMEM64 family membrane protein</fullName>
    </recommendedName>
</protein>
<dbReference type="Proteomes" id="UP000255367">
    <property type="component" value="Unassembled WGS sequence"/>
</dbReference>
<accession>A0A380NH91</accession>
<name>A0A380NH91_9FIRM</name>
<dbReference type="Pfam" id="PF09335">
    <property type="entry name" value="VTT_dom"/>
    <property type="match status" value="1"/>
</dbReference>
<proteinExistence type="inferred from homology"/>
<reference evidence="8 9" key="1">
    <citation type="submission" date="2018-06" db="EMBL/GenBank/DDBJ databases">
        <authorList>
            <consortium name="Pathogen Informatics"/>
            <person name="Doyle S."/>
        </authorList>
    </citation>
    <scope>NUCLEOTIDE SEQUENCE [LARGE SCALE GENOMIC DNA]</scope>
    <source>
        <strain evidence="8 9">NCTC12020</strain>
    </source>
</reference>
<comment type="subcellular location">
    <subcellularLocation>
        <location evidence="1 6">Cell membrane</location>
        <topology evidence="1 6">Multi-pass membrane protein</topology>
    </subcellularLocation>
</comment>
<keyword evidence="2 6" id="KW-1003">Cell membrane</keyword>
<evidence type="ECO:0000256" key="3">
    <source>
        <dbReference type="ARBA" id="ARBA00022692"/>
    </source>
</evidence>
<evidence type="ECO:0000256" key="5">
    <source>
        <dbReference type="ARBA" id="ARBA00023136"/>
    </source>
</evidence>
<dbReference type="InterPro" id="IPR032816">
    <property type="entry name" value="VTT_dom"/>
</dbReference>
<dbReference type="PANTHER" id="PTHR12677:SF59">
    <property type="entry name" value="GOLGI APPARATUS MEMBRANE PROTEIN TVP38-RELATED"/>
    <property type="match status" value="1"/>
</dbReference>
<dbReference type="OrthoDB" id="3034435at2"/>
<evidence type="ECO:0000256" key="6">
    <source>
        <dbReference type="RuleBase" id="RU366058"/>
    </source>
</evidence>
<dbReference type="RefSeq" id="WP_115309518.1">
    <property type="nucleotide sequence ID" value="NZ_UHIO01000001.1"/>
</dbReference>
<keyword evidence="4 6" id="KW-1133">Transmembrane helix</keyword>
<keyword evidence="5 6" id="KW-0472">Membrane</keyword>